<feature type="region of interest" description="Disordered" evidence="1">
    <location>
        <begin position="1"/>
        <end position="30"/>
    </location>
</feature>
<dbReference type="EMBL" id="NIXP01000075">
    <property type="protein sequence ID" value="OWR33612.1"/>
    <property type="molecule type" value="Genomic_DNA"/>
</dbReference>
<accession>A0A246KYG3</accession>
<comment type="caution">
    <text evidence="2">The sequence shown here is derived from an EMBL/GenBank/DDBJ whole genome shotgun (WGS) entry which is preliminary data.</text>
</comment>
<dbReference type="Proteomes" id="UP000197904">
    <property type="component" value="Unassembled WGS sequence"/>
</dbReference>
<organism evidence="2 3">
    <name type="scientific">Stenotrophomonas pavanii</name>
    <dbReference type="NCBI Taxonomy" id="487698"/>
    <lineage>
        <taxon>Bacteria</taxon>
        <taxon>Pseudomonadati</taxon>
        <taxon>Pseudomonadota</taxon>
        <taxon>Gammaproteobacteria</taxon>
        <taxon>Lysobacterales</taxon>
        <taxon>Lysobacteraceae</taxon>
        <taxon>Stenotrophomonas</taxon>
    </lineage>
</organism>
<evidence type="ECO:0000313" key="3">
    <source>
        <dbReference type="Proteomes" id="UP000197904"/>
    </source>
</evidence>
<dbReference type="Gene3D" id="3.30.1330.70">
    <property type="entry name" value="Holliday junction resolvase RusA"/>
    <property type="match status" value="1"/>
</dbReference>
<dbReference type="SUPFAM" id="SSF103084">
    <property type="entry name" value="Holliday junction resolvase RusA"/>
    <property type="match status" value="1"/>
</dbReference>
<evidence type="ECO:0000256" key="1">
    <source>
        <dbReference type="SAM" id="MobiDB-lite"/>
    </source>
</evidence>
<evidence type="ECO:0000313" key="2">
    <source>
        <dbReference type="EMBL" id="OWR33612.1"/>
    </source>
</evidence>
<dbReference type="InterPro" id="IPR036614">
    <property type="entry name" value="RusA-like_sf"/>
</dbReference>
<proteinExistence type="predicted"/>
<dbReference type="AlphaFoldDB" id="A0A246KYG3"/>
<dbReference type="GO" id="GO:0000287">
    <property type="term" value="F:magnesium ion binding"/>
    <property type="evidence" value="ECO:0007669"/>
    <property type="project" value="InterPro"/>
</dbReference>
<dbReference type="InterPro" id="IPR008822">
    <property type="entry name" value="Endonuclease_RusA-like"/>
</dbReference>
<sequence>MASARRTATRPPTARRSATAMTTRTTTATPTTRAMTATTDPLSVIVDTARGAKHLASLTFPFDPVPASRPKVSRWGVYYGKTYKTWKEAAEKHLPAGDLDLSPTDPVLVVIIAVCKRAKTSKAAFPKGDVDNLAKGPMDVVTKATGYWADDKQVMWLLSGKRWAQPDEEPRTEVHLYKL</sequence>
<dbReference type="GO" id="GO:0006310">
    <property type="term" value="P:DNA recombination"/>
    <property type="evidence" value="ECO:0007669"/>
    <property type="project" value="InterPro"/>
</dbReference>
<reference evidence="2 3" key="1">
    <citation type="submission" date="2017-06" db="EMBL/GenBank/DDBJ databases">
        <authorList>
            <person name="Kim H.J."/>
            <person name="Triplett B.A."/>
        </authorList>
    </citation>
    <scope>NUCLEOTIDE SEQUENCE [LARGE SCALE GENOMIC DNA]</scope>
    <source>
        <strain evidence="2 3">S18795</strain>
    </source>
</reference>
<name>A0A246KYG3_9GAMM</name>
<gene>
    <name evidence="2" type="ORF">CEE55_10720</name>
</gene>
<dbReference type="GO" id="GO:0006281">
    <property type="term" value="P:DNA repair"/>
    <property type="evidence" value="ECO:0007669"/>
    <property type="project" value="InterPro"/>
</dbReference>
<dbReference type="Pfam" id="PF05866">
    <property type="entry name" value="RusA"/>
    <property type="match status" value="1"/>
</dbReference>
<protein>
    <submittedName>
        <fullName evidence="2">Uncharacterized protein</fullName>
    </submittedName>
</protein>